<evidence type="ECO:0000313" key="3">
    <source>
        <dbReference type="Proteomes" id="UP000276776"/>
    </source>
</evidence>
<keyword evidence="1" id="KW-0175">Coiled coil</keyword>
<evidence type="ECO:0000313" key="2">
    <source>
        <dbReference type="EMBL" id="VDN08498.1"/>
    </source>
</evidence>
<evidence type="ECO:0000313" key="4">
    <source>
        <dbReference type="WBParaSite" id="TCLT_0001079801-mRNA-1"/>
    </source>
</evidence>
<evidence type="ECO:0000256" key="1">
    <source>
        <dbReference type="SAM" id="Coils"/>
    </source>
</evidence>
<dbReference type="Proteomes" id="UP000276776">
    <property type="component" value="Unassembled WGS sequence"/>
</dbReference>
<reference evidence="4" key="1">
    <citation type="submission" date="2017-02" db="UniProtKB">
        <authorList>
            <consortium name="WormBaseParasite"/>
        </authorList>
    </citation>
    <scope>IDENTIFICATION</scope>
</reference>
<proteinExistence type="predicted"/>
<feature type="coiled-coil region" evidence="1">
    <location>
        <begin position="5"/>
        <end position="189"/>
    </location>
</feature>
<dbReference type="STRING" id="103827.A0A0N5DC79"/>
<dbReference type="AlphaFoldDB" id="A0A0N5DC79"/>
<sequence length="839" mass="98325">MSEEFEECQKNLTECEQKLKYLEKHHSSDKEVLKMKEAEIKDWEAKFRDLQAVLAVQEERVKKAEEEANNNQLQVCDLNIQLDFLRKQSEQKHDNNEMIQALREELKQAKRKIVAQAADLEKAELDADEAERSSRETIGELEEEMLSLQEKLKILEIDEKRQTECLMIAEEEKRKLQEANNECEKKCGMLTKDLEEIRAALIDSEHILEKLKLDNEKLSAKASLEDEVLTLATSLQSARNEIRHVKKIVNEIRQQYEQRIEILKKEVKELKSCGDEKIKELFSVVMKSLRKELAISHDIELYKNRQDSVIDSEKMIDIDSFSKFDFDVDLRALKECIAEVMEEKLASNQRNDSELVMMNKLTQTVLPVNFHDKSSIFMNEKEEEEEAREHLDEEVLMLRQKIHEFEIGESENDKSSAVMINEYTSANLNSQVWNLRAELSSLKKEISEEERNKKRLQKHIQELQNTIHNKEANLIIMDSVEEENMKKENSEGESFVEETDDKIILQNSLNNLKKLLKQTADGKEAAEKALTMATKFQEKLVDDLRDRLKLAEEEKVSLKKDLRSDRKFITDVNSEENERENLKVESESVQVLSQGISSNLEKRLRSAEQQVEMLKFELAEAQKYAKVCKYEVEEKNLDIANFAMDIQSLKNELKVCKMHQEEINHLEDRNKVLEFENKNLNNENSSLKEMLNDIRESQITMKNQQISNYALEIKATSEDLKQSREAYEMLKLEMHGLCEQHSESLKEVNRMKNLLDMANVEKEQLKAEAHNRRAEAERLSRERLELELTRQRLDEAIAEGERQTRELAQIKAQTKTDEKLEKDRQQEILHLRQQIDSIQ</sequence>
<dbReference type="EMBL" id="UYYF01005356">
    <property type="protein sequence ID" value="VDN08498.1"/>
    <property type="molecule type" value="Genomic_DNA"/>
</dbReference>
<name>A0A0N5DC79_THECL</name>
<feature type="coiled-coil region" evidence="1">
    <location>
        <begin position="509"/>
        <end position="813"/>
    </location>
</feature>
<accession>A0A0N5DC79</accession>
<gene>
    <name evidence="2" type="ORF">TCLT_LOCUS10780</name>
</gene>
<dbReference type="OrthoDB" id="5832686at2759"/>
<keyword evidence="3" id="KW-1185">Reference proteome</keyword>
<protein>
    <submittedName>
        <fullName evidence="4">GRIP domain-containing protein</fullName>
    </submittedName>
</protein>
<feature type="coiled-coil region" evidence="1">
    <location>
        <begin position="425"/>
        <end position="473"/>
    </location>
</feature>
<feature type="coiled-coil region" evidence="1">
    <location>
        <begin position="221"/>
        <end position="273"/>
    </location>
</feature>
<reference evidence="2 3" key="2">
    <citation type="submission" date="2018-11" db="EMBL/GenBank/DDBJ databases">
        <authorList>
            <consortium name="Pathogen Informatics"/>
        </authorList>
    </citation>
    <scope>NUCLEOTIDE SEQUENCE [LARGE SCALE GENOMIC DNA]</scope>
</reference>
<organism evidence="4">
    <name type="scientific">Thelazia callipaeda</name>
    <name type="common">Oriental eyeworm</name>
    <name type="synonym">Parasitic nematode</name>
    <dbReference type="NCBI Taxonomy" id="103827"/>
    <lineage>
        <taxon>Eukaryota</taxon>
        <taxon>Metazoa</taxon>
        <taxon>Ecdysozoa</taxon>
        <taxon>Nematoda</taxon>
        <taxon>Chromadorea</taxon>
        <taxon>Rhabditida</taxon>
        <taxon>Spirurina</taxon>
        <taxon>Spiruromorpha</taxon>
        <taxon>Thelazioidea</taxon>
        <taxon>Thelaziidae</taxon>
        <taxon>Thelazia</taxon>
    </lineage>
</organism>
<dbReference type="OMA" id="ANYSSCN"/>
<dbReference type="WBParaSite" id="TCLT_0001079801-mRNA-1">
    <property type="protein sequence ID" value="TCLT_0001079801-mRNA-1"/>
    <property type="gene ID" value="TCLT_0001079801"/>
</dbReference>